<dbReference type="GO" id="GO:0005737">
    <property type="term" value="C:cytoplasm"/>
    <property type="evidence" value="ECO:0007669"/>
    <property type="project" value="TreeGrafter"/>
</dbReference>
<accession>W7I906</accession>
<organism evidence="6 7">
    <name type="scientific">Drechslerella stenobrocha 248</name>
    <dbReference type="NCBI Taxonomy" id="1043628"/>
    <lineage>
        <taxon>Eukaryota</taxon>
        <taxon>Fungi</taxon>
        <taxon>Dikarya</taxon>
        <taxon>Ascomycota</taxon>
        <taxon>Pezizomycotina</taxon>
        <taxon>Orbiliomycetes</taxon>
        <taxon>Orbiliales</taxon>
        <taxon>Orbiliaceae</taxon>
        <taxon>Drechslerella</taxon>
    </lineage>
</organism>
<gene>
    <name evidence="6" type="ORF">DRE_00884</name>
</gene>
<dbReference type="GO" id="GO:0019781">
    <property type="term" value="F:NEDD8 activating enzyme activity"/>
    <property type="evidence" value="ECO:0007669"/>
    <property type="project" value="UniProtKB-UniRule"/>
</dbReference>
<dbReference type="InterPro" id="IPR035985">
    <property type="entry name" value="Ubiquitin-activating_enz"/>
</dbReference>
<keyword evidence="7" id="KW-1185">Reference proteome</keyword>
<feature type="domain" description="THIF-type NAD/FAD binding fold" evidence="5">
    <location>
        <begin position="14"/>
        <end position="533"/>
    </location>
</feature>
<dbReference type="GO" id="GO:0045116">
    <property type="term" value="P:protein neddylation"/>
    <property type="evidence" value="ECO:0007669"/>
    <property type="project" value="UniProtKB-UniRule"/>
</dbReference>
<evidence type="ECO:0000313" key="6">
    <source>
        <dbReference type="EMBL" id="EWC45485.1"/>
    </source>
</evidence>
<proteinExistence type="inferred from homology"/>
<dbReference type="OrthoDB" id="1708823at2759"/>
<comment type="function">
    <text evidence="4">Regulatory subunit of the dimeric UBA3-ULA1 E1 enzyme.</text>
</comment>
<dbReference type="Pfam" id="PF00899">
    <property type="entry name" value="ThiF"/>
    <property type="match status" value="1"/>
</dbReference>
<evidence type="ECO:0000259" key="5">
    <source>
        <dbReference type="Pfam" id="PF00899"/>
    </source>
</evidence>
<dbReference type="InterPro" id="IPR030667">
    <property type="entry name" value="APP-BP1"/>
</dbReference>
<protein>
    <recommendedName>
        <fullName evidence="4">NEDD8-activating enzyme E1 regulatory subunit</fullName>
    </recommendedName>
</protein>
<dbReference type="PANTHER" id="PTHR10953">
    <property type="entry name" value="UBIQUITIN-ACTIVATING ENZYME E1"/>
    <property type="match status" value="1"/>
</dbReference>
<dbReference type="AlphaFoldDB" id="W7I906"/>
<evidence type="ECO:0000256" key="4">
    <source>
        <dbReference type="PIRNR" id="PIRNR039099"/>
    </source>
</evidence>
<dbReference type="CDD" id="cd01493">
    <property type="entry name" value="APPBP1_RUB"/>
    <property type="match status" value="1"/>
</dbReference>
<keyword evidence="3 4" id="KW-0833">Ubl conjugation pathway</keyword>
<name>W7I906_9PEZI</name>
<dbReference type="Proteomes" id="UP000024837">
    <property type="component" value="Unassembled WGS sequence"/>
</dbReference>
<dbReference type="EMBL" id="KI966427">
    <property type="protein sequence ID" value="EWC45485.1"/>
    <property type="molecule type" value="Genomic_DNA"/>
</dbReference>
<reference evidence="6 7" key="1">
    <citation type="submission" date="2013-05" db="EMBL/GenBank/DDBJ databases">
        <title>Drechslerella stenobrocha genome reveals carnivorous origination and mechanical trapping mechanism of predatory fungi.</title>
        <authorList>
            <person name="Liu X."/>
            <person name="Zhang W."/>
            <person name="Liu K."/>
        </authorList>
    </citation>
    <scope>NUCLEOTIDE SEQUENCE [LARGE SCALE GENOMIC DNA]</scope>
    <source>
        <strain evidence="6 7">248</strain>
    </source>
</reference>
<dbReference type="UniPathway" id="UPA00885"/>
<evidence type="ECO:0000313" key="7">
    <source>
        <dbReference type="Proteomes" id="UP000024837"/>
    </source>
</evidence>
<evidence type="ECO:0000256" key="3">
    <source>
        <dbReference type="ARBA" id="ARBA00022786"/>
    </source>
</evidence>
<sequence>MSALGAPTAKEKKYDRQLRLWGAGGQQALEHAHILLINATAAGTETLKNLTTGIGRFTIIDDTVVKDEDLGANFFLDDGSIGLSKAQKACELLRELNPDVEGDFINDNITNFITSSPDRLKEFTVVIATGNIPLSSILSLDRILYPRGIPFFILKCVGFAIACRLALSEHTIVETHPESIADLRLFSPFPELVALCEEKAANMDDKERTSSHEHGHIPYVLVLLQALKDWRSTHDGNNPSNYREKAEFKSFLRGKMWSPDDENFEEAIAAVLPHFNSPTVPSATKTIFEDSRCKNLTADSANFWVIARAIKDFTYEKNDGLLPLPGALPDMKAESKDYIRLQNVYKSKARADLAVVVDLVRSLLSGLGKDQESISESEVETFCKHASYAKLITGRSLRSEYEDDPKAKTISNELADPTSLIHYYLALRAYETFISEQSNGEHIPPGFEDSSIQRDSSKMEQHINALLDKLAVTPTSTEATSKAVGEIVRAGGGELHNISSLAGGVVAQEVIKVITKQYISMNNTVILDGISSRSQVYEL</sequence>
<evidence type="ECO:0000256" key="2">
    <source>
        <dbReference type="ARBA" id="ARBA00006868"/>
    </source>
</evidence>
<comment type="pathway">
    <text evidence="1 4">Protein modification; protein neddylation.</text>
</comment>
<dbReference type="SUPFAM" id="SSF69572">
    <property type="entry name" value="Activating enzymes of the ubiquitin-like proteins"/>
    <property type="match status" value="1"/>
</dbReference>
<dbReference type="InterPro" id="IPR000594">
    <property type="entry name" value="ThiF_NAD_FAD-bd"/>
</dbReference>
<dbReference type="Gene3D" id="3.40.50.720">
    <property type="entry name" value="NAD(P)-binding Rossmann-like Domain"/>
    <property type="match status" value="2"/>
</dbReference>
<dbReference type="PIRSF" id="PIRSF039099">
    <property type="entry name" value="APP-BP1"/>
    <property type="match status" value="1"/>
</dbReference>
<comment type="similarity">
    <text evidence="2 4">Belongs to the ubiquitin-activating E1 family. ULA1 subfamily.</text>
</comment>
<dbReference type="HOGENOM" id="CLU_019618_2_1_1"/>
<dbReference type="PANTHER" id="PTHR10953:SF29">
    <property type="entry name" value="NEDD8-ACTIVATING ENZYME E1 REGULATORY SUBUNIT"/>
    <property type="match status" value="1"/>
</dbReference>
<evidence type="ECO:0000256" key="1">
    <source>
        <dbReference type="ARBA" id="ARBA00005032"/>
    </source>
</evidence>
<dbReference type="InterPro" id="IPR045886">
    <property type="entry name" value="ThiF/MoeB/HesA"/>
</dbReference>